<dbReference type="PANTHER" id="PTHR30204">
    <property type="entry name" value="REDOX-CYCLING DRUG-SENSING TRANSCRIPTIONAL ACTIVATOR SOXR"/>
    <property type="match status" value="1"/>
</dbReference>
<dbReference type="PROSITE" id="PS50937">
    <property type="entry name" value="HTH_MERR_2"/>
    <property type="match status" value="1"/>
</dbReference>
<proteinExistence type="predicted"/>
<gene>
    <name evidence="3" type="ORF">J2W56_000441</name>
</gene>
<reference evidence="3 4" key="1">
    <citation type="submission" date="2023-07" db="EMBL/GenBank/DDBJ databases">
        <title>Sorghum-associated microbial communities from plants grown in Nebraska, USA.</title>
        <authorList>
            <person name="Schachtman D."/>
        </authorList>
    </citation>
    <scope>NUCLEOTIDE SEQUENCE [LARGE SCALE GENOMIC DNA]</scope>
    <source>
        <strain evidence="3 4">4272</strain>
    </source>
</reference>
<dbReference type="RefSeq" id="WP_310398704.1">
    <property type="nucleotide sequence ID" value="NZ_JAVDWW010000001.1"/>
</dbReference>
<name>A0ABU1X866_9NOCA</name>
<dbReference type="InterPro" id="IPR047057">
    <property type="entry name" value="MerR_fam"/>
</dbReference>
<evidence type="ECO:0000259" key="2">
    <source>
        <dbReference type="PROSITE" id="PS50937"/>
    </source>
</evidence>
<accession>A0ABU1X866</accession>
<organism evidence="3 4">
    <name type="scientific">Nocardia kruczakiae</name>
    <dbReference type="NCBI Taxonomy" id="261477"/>
    <lineage>
        <taxon>Bacteria</taxon>
        <taxon>Bacillati</taxon>
        <taxon>Actinomycetota</taxon>
        <taxon>Actinomycetes</taxon>
        <taxon>Mycobacteriales</taxon>
        <taxon>Nocardiaceae</taxon>
        <taxon>Nocardia</taxon>
    </lineage>
</organism>
<dbReference type="SUPFAM" id="SSF46955">
    <property type="entry name" value="Putative DNA-binding domain"/>
    <property type="match status" value="1"/>
</dbReference>
<sequence>MTDDTRSGAAVSIGELARRTGLAVRTIRFYCDEGILESRRSPGGHRIFDADRATERLLLVRRLRTLGLGLESITAVLREERSLAEAIAAESARLDVEVRSLAWRRASLRAIETAAPAQRSARLALLAAAQDGVAIHDCLVRFWRRILAPLPRSASDPWVSWNVPQPPADPSVDDVVAYAELAALVADPDVIRVVRRQYWRSRPESIRDAHALYFEVGQVMEDVVALVTEDVRPHRGSELDRFVIAHASARGERDTPRFRERMLADATDSDHRIHQYWALTGHFLDNRVTVGQAHNWLYDALANSTDLGD</sequence>
<dbReference type="Pfam" id="PF13411">
    <property type="entry name" value="MerR_1"/>
    <property type="match status" value="1"/>
</dbReference>
<dbReference type="Proteomes" id="UP001251217">
    <property type="component" value="Unassembled WGS sequence"/>
</dbReference>
<dbReference type="SMART" id="SM00422">
    <property type="entry name" value="HTH_MERR"/>
    <property type="match status" value="1"/>
</dbReference>
<dbReference type="InterPro" id="IPR000551">
    <property type="entry name" value="MerR-type_HTH_dom"/>
</dbReference>
<dbReference type="CDD" id="cd00592">
    <property type="entry name" value="HTH_MerR-like"/>
    <property type="match status" value="1"/>
</dbReference>
<evidence type="ECO:0000256" key="1">
    <source>
        <dbReference type="ARBA" id="ARBA00023125"/>
    </source>
</evidence>
<dbReference type="EMBL" id="JAVDWW010000001">
    <property type="protein sequence ID" value="MDR7166723.1"/>
    <property type="molecule type" value="Genomic_DNA"/>
</dbReference>
<feature type="domain" description="HTH merR-type" evidence="2">
    <location>
        <begin position="10"/>
        <end position="79"/>
    </location>
</feature>
<evidence type="ECO:0000313" key="4">
    <source>
        <dbReference type="Proteomes" id="UP001251217"/>
    </source>
</evidence>
<keyword evidence="4" id="KW-1185">Reference proteome</keyword>
<evidence type="ECO:0000313" key="3">
    <source>
        <dbReference type="EMBL" id="MDR7166723.1"/>
    </source>
</evidence>
<dbReference type="InterPro" id="IPR009061">
    <property type="entry name" value="DNA-bd_dom_put_sf"/>
</dbReference>
<protein>
    <submittedName>
        <fullName evidence="3">DNA-binding transcriptional MerR regulator</fullName>
    </submittedName>
</protein>
<dbReference type="GO" id="GO:0003677">
    <property type="term" value="F:DNA binding"/>
    <property type="evidence" value="ECO:0007669"/>
    <property type="project" value="UniProtKB-KW"/>
</dbReference>
<dbReference type="PANTHER" id="PTHR30204:SF93">
    <property type="entry name" value="HTH MERR-TYPE DOMAIN-CONTAINING PROTEIN"/>
    <property type="match status" value="1"/>
</dbReference>
<keyword evidence="1 3" id="KW-0238">DNA-binding</keyword>
<comment type="caution">
    <text evidence="3">The sequence shown here is derived from an EMBL/GenBank/DDBJ whole genome shotgun (WGS) entry which is preliminary data.</text>
</comment>
<dbReference type="Gene3D" id="1.10.1660.10">
    <property type="match status" value="1"/>
</dbReference>